<keyword evidence="2 3" id="KW-0175">Coiled coil</keyword>
<evidence type="ECO:0000313" key="4">
    <source>
        <dbReference type="EMBL" id="RMV76778.1"/>
    </source>
</evidence>
<dbReference type="GO" id="GO:0030313">
    <property type="term" value="C:cell envelope"/>
    <property type="evidence" value="ECO:0007669"/>
    <property type="project" value="UniProtKB-SubCell"/>
</dbReference>
<comment type="subcellular location">
    <subcellularLocation>
        <location evidence="1">Cell envelope</location>
    </subcellularLocation>
</comment>
<dbReference type="Gene3D" id="2.40.30.170">
    <property type="match status" value="1"/>
</dbReference>
<proteinExistence type="predicted"/>
<sequence length="312" mass="33815">MQLQAPLPGSELALLDLLQGAYAHAWAALQPEHRSRLRRIRLKPKRTVLASAIALAALACIPVRQTVLAPAEVTAHNPAVLRAPLQAVVERILVQPNQAVEAGQPLVELDRRELDNRLEAAHQALAGTEAQLRQARQQALFDERAKADLAALTSRRDQAQGDVDYLQTNLARTQMLAPSPGIAVFDDTSEWIGRPVSLGERIMEVANPANVRLEVLLPVADAIALAPGDPLRLFLNSDPANPSHGQLAQVGYRAAPRADGALAYRLEATLDASNPPLRVGLKGTAKLYGQRTLLVNYLLRKPLAALRSQLGW</sequence>
<dbReference type="EMBL" id="RBUY01000063">
    <property type="protein sequence ID" value="RMV76778.1"/>
    <property type="molecule type" value="Genomic_DNA"/>
</dbReference>
<dbReference type="SUPFAM" id="SSF111369">
    <property type="entry name" value="HlyD-like secretion proteins"/>
    <property type="match status" value="1"/>
</dbReference>
<dbReference type="AlphaFoldDB" id="A0A3M6F8X4"/>
<dbReference type="Gene3D" id="2.40.50.100">
    <property type="match status" value="1"/>
</dbReference>
<dbReference type="InterPro" id="IPR050465">
    <property type="entry name" value="UPF0194_transport"/>
</dbReference>
<reference evidence="4 5" key="1">
    <citation type="submission" date="2018-08" db="EMBL/GenBank/DDBJ databases">
        <title>Recombination of ecologically and evolutionarily significant loci maintains genetic cohesion in the Pseudomonas syringae species complex.</title>
        <authorList>
            <person name="Dillon M."/>
            <person name="Thakur S."/>
            <person name="Almeida R.N.D."/>
            <person name="Weir B.S."/>
            <person name="Guttman D.S."/>
        </authorList>
    </citation>
    <scope>NUCLEOTIDE SEQUENCE [LARGE SCALE GENOMIC DNA]</scope>
    <source>
        <strain evidence="4 5">ICMP 7496</strain>
    </source>
</reference>
<evidence type="ECO:0000256" key="1">
    <source>
        <dbReference type="ARBA" id="ARBA00004196"/>
    </source>
</evidence>
<protein>
    <submittedName>
        <fullName evidence="4">Uncharacterized protein</fullName>
    </submittedName>
</protein>
<evidence type="ECO:0000256" key="2">
    <source>
        <dbReference type="ARBA" id="ARBA00023054"/>
    </source>
</evidence>
<comment type="caution">
    <text evidence="4">The sequence shown here is derived from an EMBL/GenBank/DDBJ whole genome shotgun (WGS) entry which is preliminary data.</text>
</comment>
<organism evidence="4 5">
    <name type="scientific">Pseudomonas caricapapayae</name>
    <dbReference type="NCBI Taxonomy" id="46678"/>
    <lineage>
        <taxon>Bacteria</taxon>
        <taxon>Pseudomonadati</taxon>
        <taxon>Pseudomonadota</taxon>
        <taxon>Gammaproteobacteria</taxon>
        <taxon>Pseudomonadales</taxon>
        <taxon>Pseudomonadaceae</taxon>
        <taxon>Pseudomonas</taxon>
    </lineage>
</organism>
<evidence type="ECO:0000256" key="3">
    <source>
        <dbReference type="SAM" id="Coils"/>
    </source>
</evidence>
<dbReference type="Proteomes" id="UP000269872">
    <property type="component" value="Unassembled WGS sequence"/>
</dbReference>
<dbReference type="PANTHER" id="PTHR32347:SF23">
    <property type="entry name" value="BLL5650 PROTEIN"/>
    <property type="match status" value="1"/>
</dbReference>
<gene>
    <name evidence="4" type="ORF">ALP05_02446</name>
</gene>
<accession>A0A3M6F8X4</accession>
<evidence type="ECO:0000313" key="5">
    <source>
        <dbReference type="Proteomes" id="UP000269872"/>
    </source>
</evidence>
<name>A0A3M6F8X4_9PSED</name>
<feature type="coiled-coil region" evidence="3">
    <location>
        <begin position="111"/>
        <end position="138"/>
    </location>
</feature>
<dbReference type="PANTHER" id="PTHR32347">
    <property type="entry name" value="EFFLUX SYSTEM COMPONENT YKNX-RELATED"/>
    <property type="match status" value="1"/>
</dbReference>